<keyword evidence="1" id="KW-0472">Membrane</keyword>
<feature type="transmembrane region" description="Helical" evidence="1">
    <location>
        <begin position="160"/>
        <end position="184"/>
    </location>
</feature>
<evidence type="ECO:0000313" key="4">
    <source>
        <dbReference type="Proteomes" id="UP000030680"/>
    </source>
</evidence>
<dbReference type="PROSITE" id="PS50105">
    <property type="entry name" value="SAM_DOMAIN"/>
    <property type="match status" value="1"/>
</dbReference>
<dbReference type="EMBL" id="KB454535">
    <property type="protein sequence ID" value="EME27225.1"/>
    <property type="molecule type" value="Genomic_DNA"/>
</dbReference>
<dbReference type="GeneID" id="17086153"/>
<dbReference type="KEGG" id="gsl:Gasu_52060"/>
<keyword evidence="4" id="KW-1185">Reference proteome</keyword>
<feature type="transmembrane region" description="Helical" evidence="1">
    <location>
        <begin position="135"/>
        <end position="154"/>
    </location>
</feature>
<proteinExistence type="predicted"/>
<evidence type="ECO:0000256" key="1">
    <source>
        <dbReference type="SAM" id="Phobius"/>
    </source>
</evidence>
<dbReference type="InterPro" id="IPR001660">
    <property type="entry name" value="SAM"/>
</dbReference>
<dbReference type="OrthoDB" id="2020496at2759"/>
<dbReference type="Pfam" id="PF00536">
    <property type="entry name" value="SAM_1"/>
    <property type="match status" value="1"/>
</dbReference>
<evidence type="ECO:0000259" key="2">
    <source>
        <dbReference type="PROSITE" id="PS50105"/>
    </source>
</evidence>
<dbReference type="InterPro" id="IPR013761">
    <property type="entry name" value="SAM/pointed_sf"/>
</dbReference>
<dbReference type="SUPFAM" id="SSF47769">
    <property type="entry name" value="SAM/Pointed domain"/>
    <property type="match status" value="1"/>
</dbReference>
<reference evidence="4" key="1">
    <citation type="journal article" date="2013" name="Science">
        <title>Gene transfer from bacteria and archaea facilitated evolution of an extremophilic eukaryote.</title>
        <authorList>
            <person name="Schonknecht G."/>
            <person name="Chen W.H."/>
            <person name="Ternes C.M."/>
            <person name="Barbier G.G."/>
            <person name="Shrestha R.P."/>
            <person name="Stanke M."/>
            <person name="Brautigam A."/>
            <person name="Baker B.J."/>
            <person name="Banfield J.F."/>
            <person name="Garavito R.M."/>
            <person name="Carr K."/>
            <person name="Wilkerson C."/>
            <person name="Rensing S.A."/>
            <person name="Gagneul D."/>
            <person name="Dickenson N.E."/>
            <person name="Oesterhelt C."/>
            <person name="Lercher M.J."/>
            <person name="Weber A.P."/>
        </authorList>
    </citation>
    <scope>NUCLEOTIDE SEQUENCE [LARGE SCALE GENOMIC DNA]</scope>
    <source>
        <strain evidence="4">074W</strain>
    </source>
</reference>
<gene>
    <name evidence="3" type="ORF">Gasu_52060</name>
</gene>
<feature type="transmembrane region" description="Helical" evidence="1">
    <location>
        <begin position="101"/>
        <end position="128"/>
    </location>
</feature>
<keyword evidence="1" id="KW-1133">Transmembrane helix</keyword>
<dbReference type="Gramene" id="EME27225">
    <property type="protein sequence ID" value="EME27225"/>
    <property type="gene ID" value="Gasu_52060"/>
</dbReference>
<feature type="domain" description="SAM" evidence="2">
    <location>
        <begin position="246"/>
        <end position="308"/>
    </location>
</feature>
<dbReference type="RefSeq" id="XP_005703745.1">
    <property type="nucleotide sequence ID" value="XM_005703688.1"/>
</dbReference>
<organism evidence="3 4">
    <name type="scientific">Galdieria sulphuraria</name>
    <name type="common">Red alga</name>
    <dbReference type="NCBI Taxonomy" id="130081"/>
    <lineage>
        <taxon>Eukaryota</taxon>
        <taxon>Rhodophyta</taxon>
        <taxon>Bangiophyceae</taxon>
        <taxon>Galdieriales</taxon>
        <taxon>Galdieriaceae</taxon>
        <taxon>Galdieria</taxon>
    </lineage>
</organism>
<sequence length="308" mass="35934">MIKGQPMKPNDDGCLCFAASYLLSTGRVFMKRYLWRRTNHGLLEWGWRTPSLSIRSSTNNSHPRHKSPRSIAKFLESDSENSNNKHLLWNPERPATSLLKYVLITAFIFVTFCALPFTLHALPFLLIWPVATVKMIFIPIFIGLGLFMGSYFILFSITALTFVSLTSLSFLLPLIVLFSFAVLLQSSKRNQNQNRVSIPKGNMVRDTNIENRDEWFETLHRRTQDELELFDNRLRQKTKPAELKLWTMEDILDELVSADLEEYITKFQEHRIDGRVLSQLTEKNLKDDLGIYKLGDRKRLMTLFRIRE</sequence>
<dbReference type="AlphaFoldDB" id="M2WTJ6"/>
<dbReference type="Proteomes" id="UP000030680">
    <property type="component" value="Unassembled WGS sequence"/>
</dbReference>
<accession>M2WTJ6</accession>
<name>M2WTJ6_GALSU</name>
<dbReference type="Gene3D" id="1.10.150.50">
    <property type="entry name" value="Transcription Factor, Ets-1"/>
    <property type="match status" value="1"/>
</dbReference>
<dbReference type="SMART" id="SM00454">
    <property type="entry name" value="SAM"/>
    <property type="match status" value="1"/>
</dbReference>
<evidence type="ECO:0000313" key="3">
    <source>
        <dbReference type="EMBL" id="EME27225.1"/>
    </source>
</evidence>
<keyword evidence="1" id="KW-0812">Transmembrane</keyword>
<protein>
    <recommendedName>
        <fullName evidence="2">SAM domain-containing protein</fullName>
    </recommendedName>
</protein>